<feature type="transmembrane region" description="Helical" evidence="7">
    <location>
        <begin position="69"/>
        <end position="90"/>
    </location>
</feature>
<comment type="subcellular location">
    <subcellularLocation>
        <location evidence="1">Cell membrane</location>
        <topology evidence="1">Multi-pass membrane protein</topology>
    </subcellularLocation>
</comment>
<evidence type="ECO:0000256" key="2">
    <source>
        <dbReference type="ARBA" id="ARBA00022448"/>
    </source>
</evidence>
<evidence type="ECO:0000259" key="8">
    <source>
        <dbReference type="PROSITE" id="PS50850"/>
    </source>
</evidence>
<dbReference type="EMBL" id="JACJVP010000030">
    <property type="protein sequence ID" value="MBB6672823.1"/>
    <property type="molecule type" value="Genomic_DNA"/>
</dbReference>
<evidence type="ECO:0000256" key="1">
    <source>
        <dbReference type="ARBA" id="ARBA00004651"/>
    </source>
</evidence>
<comment type="caution">
    <text evidence="9">The sequence shown here is derived from an EMBL/GenBank/DDBJ whole genome shotgun (WGS) entry which is preliminary data.</text>
</comment>
<feature type="transmembrane region" description="Helical" evidence="7">
    <location>
        <begin position="132"/>
        <end position="152"/>
    </location>
</feature>
<accession>A0A7X0RSR1</accession>
<evidence type="ECO:0000256" key="6">
    <source>
        <dbReference type="ARBA" id="ARBA00023136"/>
    </source>
</evidence>
<keyword evidence="6 7" id="KW-0472">Membrane</keyword>
<keyword evidence="10" id="KW-1185">Reference proteome</keyword>
<dbReference type="Gene3D" id="1.20.1250.20">
    <property type="entry name" value="MFS general substrate transporter like domains"/>
    <property type="match status" value="2"/>
</dbReference>
<sequence length="421" mass="44999">MNTKTTLHSQVKIEARSDGSLSAPLPIPSVGLSRRHHLIFAAATLLYWVTMYIYVPILTPFLEDRGLPMGMIGFIVGSYGLTQMLIRFPLGLYSDRLQRRKPFLFIGMLAGLGSCVLFLTAGGWAGPLAGRLVAGICASTWVAFSVLYASYFAPDQSTKAMGSLSFLTVTGQLTGMTASGYLASQGGWNAAFATGIGVAAVGALMTLFVHEPKTAIPAHAKKGDDVPPRSWIQLLRESPLLIEVSLLSILAHCILFITMFGFTPLQAVKLGASEAQLTWLVIAFMVPHALVSLWTGRYIAPRFGIRPVIIAGFLLAAVCTAAISYSGSLPGLLLTQMFNGIGQALYFPLLLGLAIRDIPPRERATAMGFYQSMYSIGMFAGPYLAGWLNGSGGLRAGFAFGAAIGLIGAAITGIRARYYRV</sequence>
<dbReference type="Pfam" id="PF07690">
    <property type="entry name" value="MFS_1"/>
    <property type="match status" value="2"/>
</dbReference>
<feature type="domain" description="Major facilitator superfamily (MFS) profile" evidence="8">
    <location>
        <begin position="36"/>
        <end position="420"/>
    </location>
</feature>
<dbReference type="GO" id="GO:0005886">
    <property type="term" value="C:plasma membrane"/>
    <property type="evidence" value="ECO:0007669"/>
    <property type="project" value="UniProtKB-SubCell"/>
</dbReference>
<evidence type="ECO:0000256" key="5">
    <source>
        <dbReference type="ARBA" id="ARBA00022989"/>
    </source>
</evidence>
<dbReference type="InterPro" id="IPR036259">
    <property type="entry name" value="MFS_trans_sf"/>
</dbReference>
<feature type="transmembrane region" description="Helical" evidence="7">
    <location>
        <begin position="333"/>
        <end position="355"/>
    </location>
</feature>
<dbReference type="InterPro" id="IPR011701">
    <property type="entry name" value="MFS"/>
</dbReference>
<feature type="transmembrane region" description="Helical" evidence="7">
    <location>
        <begin position="277"/>
        <end position="296"/>
    </location>
</feature>
<evidence type="ECO:0000256" key="3">
    <source>
        <dbReference type="ARBA" id="ARBA00022475"/>
    </source>
</evidence>
<keyword evidence="3" id="KW-1003">Cell membrane</keyword>
<evidence type="ECO:0000256" key="4">
    <source>
        <dbReference type="ARBA" id="ARBA00022692"/>
    </source>
</evidence>
<organism evidence="9 10">
    <name type="scientific">Cohnella nanjingensis</name>
    <dbReference type="NCBI Taxonomy" id="1387779"/>
    <lineage>
        <taxon>Bacteria</taxon>
        <taxon>Bacillati</taxon>
        <taxon>Bacillota</taxon>
        <taxon>Bacilli</taxon>
        <taxon>Bacillales</taxon>
        <taxon>Paenibacillaceae</taxon>
        <taxon>Cohnella</taxon>
    </lineage>
</organism>
<feature type="transmembrane region" description="Helical" evidence="7">
    <location>
        <begin position="240"/>
        <end position="265"/>
    </location>
</feature>
<evidence type="ECO:0000256" key="7">
    <source>
        <dbReference type="SAM" id="Phobius"/>
    </source>
</evidence>
<feature type="transmembrane region" description="Helical" evidence="7">
    <location>
        <begin position="102"/>
        <end position="126"/>
    </location>
</feature>
<evidence type="ECO:0000313" key="10">
    <source>
        <dbReference type="Proteomes" id="UP000547209"/>
    </source>
</evidence>
<dbReference type="SUPFAM" id="SSF103473">
    <property type="entry name" value="MFS general substrate transporter"/>
    <property type="match status" value="1"/>
</dbReference>
<keyword evidence="4 7" id="KW-0812">Transmembrane</keyword>
<dbReference type="GO" id="GO:0022857">
    <property type="term" value="F:transmembrane transporter activity"/>
    <property type="evidence" value="ECO:0007669"/>
    <property type="project" value="InterPro"/>
</dbReference>
<feature type="transmembrane region" description="Helical" evidence="7">
    <location>
        <begin position="190"/>
        <end position="209"/>
    </location>
</feature>
<dbReference type="PROSITE" id="PS50850">
    <property type="entry name" value="MFS"/>
    <property type="match status" value="1"/>
</dbReference>
<reference evidence="9 10" key="1">
    <citation type="submission" date="2020-08" db="EMBL/GenBank/DDBJ databases">
        <title>Cohnella phylogeny.</title>
        <authorList>
            <person name="Dunlap C."/>
        </authorList>
    </citation>
    <scope>NUCLEOTIDE SEQUENCE [LARGE SCALE GENOMIC DNA]</scope>
    <source>
        <strain evidence="9 10">DSM 28246</strain>
    </source>
</reference>
<feature type="transmembrane region" description="Helical" evidence="7">
    <location>
        <begin position="38"/>
        <end position="57"/>
    </location>
</feature>
<feature type="transmembrane region" description="Helical" evidence="7">
    <location>
        <begin position="394"/>
        <end position="414"/>
    </location>
</feature>
<dbReference type="AlphaFoldDB" id="A0A7X0RSR1"/>
<proteinExistence type="predicted"/>
<feature type="transmembrane region" description="Helical" evidence="7">
    <location>
        <begin position="367"/>
        <end position="388"/>
    </location>
</feature>
<feature type="transmembrane region" description="Helical" evidence="7">
    <location>
        <begin position="308"/>
        <end position="327"/>
    </location>
</feature>
<dbReference type="InterPro" id="IPR050171">
    <property type="entry name" value="MFS_Transporters"/>
</dbReference>
<dbReference type="InterPro" id="IPR020846">
    <property type="entry name" value="MFS_dom"/>
</dbReference>
<dbReference type="Proteomes" id="UP000547209">
    <property type="component" value="Unassembled WGS sequence"/>
</dbReference>
<evidence type="ECO:0000313" key="9">
    <source>
        <dbReference type="EMBL" id="MBB6672823.1"/>
    </source>
</evidence>
<name>A0A7X0RSR1_9BACL</name>
<gene>
    <name evidence="9" type="ORF">H7C19_19250</name>
</gene>
<keyword evidence="2" id="KW-0813">Transport</keyword>
<dbReference type="RefSeq" id="WP_185670668.1">
    <property type="nucleotide sequence ID" value="NZ_JACJVP010000030.1"/>
</dbReference>
<feature type="transmembrane region" description="Helical" evidence="7">
    <location>
        <begin position="164"/>
        <end position="184"/>
    </location>
</feature>
<dbReference type="PANTHER" id="PTHR23517">
    <property type="entry name" value="RESISTANCE PROTEIN MDTM, PUTATIVE-RELATED-RELATED"/>
    <property type="match status" value="1"/>
</dbReference>
<keyword evidence="5 7" id="KW-1133">Transmembrane helix</keyword>
<protein>
    <submittedName>
        <fullName evidence="9">MFS transporter</fullName>
    </submittedName>
</protein>